<feature type="region of interest" description="Disordered" evidence="1">
    <location>
        <begin position="266"/>
        <end position="292"/>
    </location>
</feature>
<dbReference type="Proteomes" id="UP000712281">
    <property type="component" value="Unassembled WGS sequence"/>
</dbReference>
<protein>
    <submittedName>
        <fullName evidence="2">Uncharacterized protein</fullName>
    </submittedName>
</protein>
<reference evidence="2" key="1">
    <citation type="submission" date="2019-12" db="EMBL/GenBank/DDBJ databases">
        <title>Genome sequencing and annotation of Brassica cretica.</title>
        <authorList>
            <person name="Studholme D.J."/>
            <person name="Sarris P.F."/>
        </authorList>
    </citation>
    <scope>NUCLEOTIDE SEQUENCE</scope>
    <source>
        <strain evidence="2">PFS-001/15</strain>
        <tissue evidence="2">Leaf</tissue>
    </source>
</reference>
<dbReference type="AlphaFoldDB" id="A0A8S9GIL6"/>
<evidence type="ECO:0000313" key="2">
    <source>
        <dbReference type="EMBL" id="KAF2544098.1"/>
    </source>
</evidence>
<gene>
    <name evidence="2" type="ORF">F2Q68_00030922</name>
</gene>
<organism evidence="2 3">
    <name type="scientific">Brassica cretica</name>
    <name type="common">Mustard</name>
    <dbReference type="NCBI Taxonomy" id="69181"/>
    <lineage>
        <taxon>Eukaryota</taxon>
        <taxon>Viridiplantae</taxon>
        <taxon>Streptophyta</taxon>
        <taxon>Embryophyta</taxon>
        <taxon>Tracheophyta</taxon>
        <taxon>Spermatophyta</taxon>
        <taxon>Magnoliopsida</taxon>
        <taxon>eudicotyledons</taxon>
        <taxon>Gunneridae</taxon>
        <taxon>Pentapetalae</taxon>
        <taxon>rosids</taxon>
        <taxon>malvids</taxon>
        <taxon>Brassicales</taxon>
        <taxon>Brassicaceae</taxon>
        <taxon>Brassiceae</taxon>
        <taxon>Brassica</taxon>
    </lineage>
</organism>
<name>A0A8S9GIL6_BRACR</name>
<dbReference type="EMBL" id="QGKW02002005">
    <property type="protein sequence ID" value="KAF2544098.1"/>
    <property type="molecule type" value="Genomic_DNA"/>
</dbReference>
<proteinExistence type="predicted"/>
<sequence>MIFTALQDAVDSVGVVDRCSGEAFDRFWWKSVDRCSKSCVDRHQGDPPKLIELSTLKSPSCSFSCFTTCQKSSSLNPEEAKRLIKNVATGRSYEMMDVERGRRVDSIDGPHLAKIKESLDSLHYVLEEQNQFGIYQIGDDALSGLEQHVHFIDIPTLKDRAKFRLNQAFTGNRKMATDLNGKINIIYSELMRKFDVLSEHIKRLYSQVAENTTAIKKETGRLPGRTDANPKSQVNVVLLRSKKCLTPSAIEINYAEIPAEVEKTGESRSQPIILDNPNTKSEISRQKGQFNTEEADKATINLDEEEEELEGDMEIN</sequence>
<evidence type="ECO:0000313" key="3">
    <source>
        <dbReference type="Proteomes" id="UP000712281"/>
    </source>
</evidence>
<evidence type="ECO:0000256" key="1">
    <source>
        <dbReference type="SAM" id="MobiDB-lite"/>
    </source>
</evidence>
<comment type="caution">
    <text evidence="2">The sequence shown here is derived from an EMBL/GenBank/DDBJ whole genome shotgun (WGS) entry which is preliminary data.</text>
</comment>
<feature type="compositionally biased region" description="Polar residues" evidence="1">
    <location>
        <begin position="276"/>
        <end position="292"/>
    </location>
</feature>
<accession>A0A8S9GIL6</accession>